<comment type="subcellular location">
    <subcellularLocation>
        <location evidence="1">Cell membrane</location>
        <topology evidence="1">Multi-pass membrane protein</topology>
    </subcellularLocation>
</comment>
<keyword evidence="3 6" id="KW-0812">Transmembrane</keyword>
<evidence type="ECO:0000256" key="2">
    <source>
        <dbReference type="ARBA" id="ARBA00022475"/>
    </source>
</evidence>
<organism evidence="7 8">
    <name type="scientific">Algibacter miyuki</name>
    <dbReference type="NCBI Taxonomy" id="1306933"/>
    <lineage>
        <taxon>Bacteria</taxon>
        <taxon>Pseudomonadati</taxon>
        <taxon>Bacteroidota</taxon>
        <taxon>Flavobacteriia</taxon>
        <taxon>Flavobacteriales</taxon>
        <taxon>Flavobacteriaceae</taxon>
        <taxon>Algibacter</taxon>
    </lineage>
</organism>
<keyword evidence="8" id="KW-1185">Reference proteome</keyword>
<dbReference type="Proteomes" id="UP001589590">
    <property type="component" value="Unassembled WGS sequence"/>
</dbReference>
<dbReference type="RefSeq" id="WP_290268733.1">
    <property type="nucleotide sequence ID" value="NZ_JAUFQP010000007.1"/>
</dbReference>
<name>A0ABV5GUK9_9FLAO</name>
<dbReference type="Pfam" id="PF01810">
    <property type="entry name" value="LysE"/>
    <property type="match status" value="1"/>
</dbReference>
<feature type="transmembrane region" description="Helical" evidence="6">
    <location>
        <begin position="150"/>
        <end position="169"/>
    </location>
</feature>
<evidence type="ECO:0000256" key="4">
    <source>
        <dbReference type="ARBA" id="ARBA00022989"/>
    </source>
</evidence>
<keyword evidence="5 6" id="KW-0472">Membrane</keyword>
<evidence type="ECO:0000313" key="8">
    <source>
        <dbReference type="Proteomes" id="UP001589590"/>
    </source>
</evidence>
<dbReference type="InterPro" id="IPR001123">
    <property type="entry name" value="LeuE-type"/>
</dbReference>
<gene>
    <name evidence="7" type="ORF">ACFFU1_00230</name>
</gene>
<feature type="transmembrane region" description="Helical" evidence="6">
    <location>
        <begin position="74"/>
        <end position="92"/>
    </location>
</feature>
<protein>
    <submittedName>
        <fullName evidence="7">LysE family translocator</fullName>
    </submittedName>
</protein>
<evidence type="ECO:0000256" key="5">
    <source>
        <dbReference type="ARBA" id="ARBA00023136"/>
    </source>
</evidence>
<feature type="transmembrane region" description="Helical" evidence="6">
    <location>
        <begin position="6"/>
        <end position="28"/>
    </location>
</feature>
<feature type="transmembrane region" description="Helical" evidence="6">
    <location>
        <begin position="189"/>
        <end position="206"/>
    </location>
</feature>
<proteinExistence type="predicted"/>
<feature type="transmembrane region" description="Helical" evidence="6">
    <location>
        <begin position="40"/>
        <end position="62"/>
    </location>
</feature>
<feature type="transmembrane region" description="Helical" evidence="6">
    <location>
        <begin position="113"/>
        <end position="130"/>
    </location>
</feature>
<evidence type="ECO:0000256" key="1">
    <source>
        <dbReference type="ARBA" id="ARBA00004651"/>
    </source>
</evidence>
<reference evidence="7 8" key="1">
    <citation type="submission" date="2024-09" db="EMBL/GenBank/DDBJ databases">
        <authorList>
            <person name="Sun Q."/>
            <person name="Mori K."/>
        </authorList>
    </citation>
    <scope>NUCLEOTIDE SEQUENCE [LARGE SCALE GENOMIC DNA]</scope>
    <source>
        <strain evidence="7 8">CECT 8300</strain>
    </source>
</reference>
<accession>A0ABV5GUK9</accession>
<evidence type="ECO:0000256" key="6">
    <source>
        <dbReference type="SAM" id="Phobius"/>
    </source>
</evidence>
<keyword evidence="4 6" id="KW-1133">Transmembrane helix</keyword>
<dbReference type="EMBL" id="JBHMFA010000001">
    <property type="protein sequence ID" value="MFB9103304.1"/>
    <property type="molecule type" value="Genomic_DNA"/>
</dbReference>
<keyword evidence="2" id="KW-1003">Cell membrane</keyword>
<comment type="caution">
    <text evidence="7">The sequence shown here is derived from an EMBL/GenBank/DDBJ whole genome shotgun (WGS) entry which is preliminary data.</text>
</comment>
<evidence type="ECO:0000313" key="7">
    <source>
        <dbReference type="EMBL" id="MFB9103304.1"/>
    </source>
</evidence>
<evidence type="ECO:0000256" key="3">
    <source>
        <dbReference type="ARBA" id="ARBA00022692"/>
    </source>
</evidence>
<sequence>MSITFIFFLGLFFALIGVVPPGLLNMTAAKISLKEGHVRGIMFSIGACVVVVIQTYIAAIFARYLSRNHDVIEVLQRVAFVIFVLITIYFLFIAKSEPKEQVEPKIRSKGSRFFQGLFLSGINVFPIPYQAYMTITLASFGWLDFSQTSIIAYVAGAAMGTFVTLYMYIFFFNKMKSKTLTSQKNMNRIIGSITGIIAIVTLVNIIRDLYP</sequence>